<evidence type="ECO:0000256" key="2">
    <source>
        <dbReference type="ARBA" id="ARBA00022722"/>
    </source>
</evidence>
<name>A0A239X7M6_STRAI</name>
<dbReference type="KEGG" id="saco:SAME_01578"/>
<dbReference type="InterPro" id="IPR011856">
    <property type="entry name" value="tRNA_endonuc-like_dom_sf"/>
</dbReference>
<accession>A0A239X7M6</accession>
<dbReference type="AlphaFoldDB" id="A0A239X7M6"/>
<dbReference type="RefSeq" id="WP_017770783.1">
    <property type="nucleotide sequence ID" value="NZ_LT906454.1"/>
</dbReference>
<evidence type="ECO:0000256" key="1">
    <source>
        <dbReference type="ARBA" id="ARBA00001946"/>
    </source>
</evidence>
<dbReference type="Proteomes" id="UP000215144">
    <property type="component" value="Chromosome 1"/>
</dbReference>
<protein>
    <submittedName>
        <fullName evidence="5">Putative nuclease p44</fullName>
    </submittedName>
</protein>
<dbReference type="EMBL" id="LT906454">
    <property type="protein sequence ID" value="SNV42721.1"/>
    <property type="molecule type" value="Genomic_DNA"/>
</dbReference>
<dbReference type="GO" id="GO:0003676">
    <property type="term" value="F:nucleic acid binding"/>
    <property type="evidence" value="ECO:0007669"/>
    <property type="project" value="InterPro"/>
</dbReference>
<evidence type="ECO:0000313" key="5">
    <source>
        <dbReference type="EMBL" id="SNV42721.1"/>
    </source>
</evidence>
<sequence>MTEKAVEQKLIDAVKARGGICPKWVSPSFTGVPDRLVFLPDGKFGMVEVKRPKEKPRPLQLSRHRQLERLGFTVYVLDGIEKIGGILDAIEAT</sequence>
<reference evidence="5 6" key="1">
    <citation type="submission" date="2017-06" db="EMBL/GenBank/DDBJ databases">
        <authorList>
            <consortium name="Pathogen Informatics"/>
        </authorList>
    </citation>
    <scope>NUCLEOTIDE SEQUENCE [LARGE SCALE GENOMIC DNA]</scope>
    <source>
        <strain evidence="5 6">NCTC11291</strain>
    </source>
</reference>
<dbReference type="GO" id="GO:0016788">
    <property type="term" value="F:hydrolase activity, acting on ester bonds"/>
    <property type="evidence" value="ECO:0007669"/>
    <property type="project" value="InterPro"/>
</dbReference>
<comment type="cofactor">
    <cofactor evidence="1">
        <name>Mg(2+)</name>
        <dbReference type="ChEBI" id="CHEBI:18420"/>
    </cofactor>
</comment>
<feature type="domain" description="VRR-NUC" evidence="4">
    <location>
        <begin position="1"/>
        <end position="81"/>
    </location>
</feature>
<dbReference type="Gene3D" id="3.40.1350.10">
    <property type="match status" value="1"/>
</dbReference>
<dbReference type="SMART" id="SM00990">
    <property type="entry name" value="VRR_NUC"/>
    <property type="match status" value="1"/>
</dbReference>
<dbReference type="GO" id="GO:0004518">
    <property type="term" value="F:nuclease activity"/>
    <property type="evidence" value="ECO:0007669"/>
    <property type="project" value="UniProtKB-KW"/>
</dbReference>
<proteinExistence type="predicted"/>
<evidence type="ECO:0000259" key="4">
    <source>
        <dbReference type="SMART" id="SM00990"/>
    </source>
</evidence>
<organism evidence="5 6">
    <name type="scientific">Streptococcus acidominimus</name>
    <dbReference type="NCBI Taxonomy" id="1326"/>
    <lineage>
        <taxon>Bacteria</taxon>
        <taxon>Bacillati</taxon>
        <taxon>Bacillota</taxon>
        <taxon>Bacilli</taxon>
        <taxon>Lactobacillales</taxon>
        <taxon>Streptococcaceae</taxon>
        <taxon>Streptococcus</taxon>
    </lineage>
</organism>
<evidence type="ECO:0000256" key="3">
    <source>
        <dbReference type="ARBA" id="ARBA00022801"/>
    </source>
</evidence>
<keyword evidence="3" id="KW-0378">Hydrolase</keyword>
<keyword evidence="2" id="KW-0540">Nuclease</keyword>
<dbReference type="OrthoDB" id="6706702at2"/>
<gene>
    <name evidence="5" type="ORF">SAMEA4504048_01578</name>
</gene>
<evidence type="ECO:0000313" key="6">
    <source>
        <dbReference type="Proteomes" id="UP000215144"/>
    </source>
</evidence>
<dbReference type="InterPro" id="IPR014883">
    <property type="entry name" value="VRR_NUC"/>
</dbReference>